<accession>A0ABT1MRY1</accession>
<organism evidence="1 2">
    <name type="scientific">Paracoccus albicereus</name>
    <dbReference type="NCBI Taxonomy" id="2922394"/>
    <lineage>
        <taxon>Bacteria</taxon>
        <taxon>Pseudomonadati</taxon>
        <taxon>Pseudomonadota</taxon>
        <taxon>Alphaproteobacteria</taxon>
        <taxon>Rhodobacterales</taxon>
        <taxon>Paracoccaceae</taxon>
        <taxon>Paracoccus</taxon>
    </lineage>
</organism>
<comment type="caution">
    <text evidence="1">The sequence shown here is derived from an EMBL/GenBank/DDBJ whole genome shotgun (WGS) entry which is preliminary data.</text>
</comment>
<gene>
    <name evidence="1" type="ORF">MLD63_11530</name>
</gene>
<evidence type="ECO:0000313" key="2">
    <source>
        <dbReference type="Proteomes" id="UP001203945"/>
    </source>
</evidence>
<protein>
    <submittedName>
        <fullName evidence="1">Uncharacterized protein</fullName>
    </submittedName>
</protein>
<sequence length="86" mass="10019">MLDTEVRPQAQPFIDAAELRLLGGQPLEPDYRQHLLAMEPDQRLQAIVWLRRSGMLVDRTWSLDDLMRPATRLNQEVGDEPRIRGR</sequence>
<dbReference type="Proteomes" id="UP001203945">
    <property type="component" value="Unassembled WGS sequence"/>
</dbReference>
<name>A0ABT1MRY1_9RHOB</name>
<keyword evidence="2" id="KW-1185">Reference proteome</keyword>
<evidence type="ECO:0000313" key="1">
    <source>
        <dbReference type="EMBL" id="MCQ0971053.1"/>
    </source>
</evidence>
<reference evidence="1 2" key="1">
    <citation type="submission" date="2022-03" db="EMBL/GenBank/DDBJ databases">
        <authorList>
            <person name="He Y."/>
        </authorList>
    </citation>
    <scope>NUCLEOTIDE SEQUENCE [LARGE SCALE GENOMIC DNA]</scope>
    <source>
        <strain evidence="1 2">TK19116</strain>
    </source>
</reference>
<proteinExistence type="predicted"/>
<dbReference type="EMBL" id="JAKZEU010000004">
    <property type="protein sequence ID" value="MCQ0971053.1"/>
    <property type="molecule type" value="Genomic_DNA"/>
</dbReference>